<name>I7LAT6_9LACO</name>
<dbReference type="Proteomes" id="UP000009311">
    <property type="component" value="Unassembled WGS sequence"/>
</dbReference>
<dbReference type="InterPro" id="IPR002559">
    <property type="entry name" value="Transposase_11"/>
</dbReference>
<dbReference type="AlphaFoldDB" id="I7LAT6"/>
<feature type="domain" description="Transposase IS4-like" evidence="1">
    <location>
        <begin position="16"/>
        <end position="237"/>
    </location>
</feature>
<evidence type="ECO:0000313" key="2">
    <source>
        <dbReference type="EMBL" id="CCI84956.1"/>
    </source>
</evidence>
<organism evidence="2 3">
    <name type="scientific">Lactobacillus pasteurii DSM 23907 = CRBIP 24.76</name>
    <dbReference type="NCBI Taxonomy" id="1423790"/>
    <lineage>
        <taxon>Bacteria</taxon>
        <taxon>Bacillati</taxon>
        <taxon>Bacillota</taxon>
        <taxon>Bacilli</taxon>
        <taxon>Lactobacillales</taxon>
        <taxon>Lactobacillaceae</taxon>
        <taxon>Lactobacillus</taxon>
    </lineage>
</organism>
<gene>
    <name evidence="2" type="ORF">BN53_02420</name>
</gene>
<dbReference type="GO" id="GO:0006313">
    <property type="term" value="P:DNA transposition"/>
    <property type="evidence" value="ECO:0007669"/>
    <property type="project" value="InterPro"/>
</dbReference>
<protein>
    <submittedName>
        <fullName evidence="2">Transposase</fullName>
    </submittedName>
</protein>
<comment type="caution">
    <text evidence="2">The sequence shown here is derived from an EMBL/GenBank/DDBJ whole genome shotgun (WGS) entry which is preliminary data.</text>
</comment>
<dbReference type="Pfam" id="PF01609">
    <property type="entry name" value="DDE_Tnp_1"/>
    <property type="match status" value="1"/>
</dbReference>
<dbReference type="GO" id="GO:0003677">
    <property type="term" value="F:DNA binding"/>
    <property type="evidence" value="ECO:0007669"/>
    <property type="project" value="InterPro"/>
</dbReference>
<dbReference type="eggNOG" id="COG3666">
    <property type="taxonomic scope" value="Bacteria"/>
</dbReference>
<dbReference type="PANTHER" id="PTHR33408">
    <property type="entry name" value="TRANSPOSASE"/>
    <property type="match status" value="1"/>
</dbReference>
<dbReference type="GO" id="GO:0004803">
    <property type="term" value="F:transposase activity"/>
    <property type="evidence" value="ECO:0007669"/>
    <property type="project" value="InterPro"/>
</dbReference>
<dbReference type="PATRIC" id="fig|1423790.3.peg.1047"/>
<accession>I7LAT6</accession>
<sequence length="280" mass="33463">MKKYEEAKEIFAGRNSYSKTDHDATFMHMKEDRMKNGQLKPGYNIQAATTNQYVVDFALYPNPTDFKTLEPFLEQMTTLDKFDKIVADAGYGSEYNYSMLEEEYSDKQYYIPYTMYEKEQTRKYKNDPTKLANWFYDEQGDYYLDQNGVRFSFKHYSRRKDKTTGQVRYNPNWQYLKEKAKAVLQSPEGRYIYSMRKYDVEPIFGHLKNVFGMRRTHLRGKKKVETDIGIAFMMMNLSKYWNRRWPKDQSSLCENKNNKEKDGQAAQIKSWIDRLLVSES</sequence>
<proteinExistence type="predicted"/>
<dbReference type="PANTHER" id="PTHR33408:SF2">
    <property type="entry name" value="TRANSPOSASE DDE DOMAIN-CONTAINING PROTEIN"/>
    <property type="match status" value="1"/>
</dbReference>
<evidence type="ECO:0000259" key="1">
    <source>
        <dbReference type="Pfam" id="PF01609"/>
    </source>
</evidence>
<dbReference type="EMBL" id="CAKD01000013">
    <property type="protein sequence ID" value="CCI84956.1"/>
    <property type="molecule type" value="Genomic_DNA"/>
</dbReference>
<evidence type="ECO:0000313" key="3">
    <source>
        <dbReference type="Proteomes" id="UP000009311"/>
    </source>
</evidence>
<reference evidence="2 3" key="1">
    <citation type="submission" date="2012-06" db="EMBL/GenBank/DDBJ databases">
        <title>Draft Genome Sequence of Lactobacillus pasteurii CRBIP 24.76T.</title>
        <authorList>
            <person name="Cousin S."/>
            <person name="Bouchier C."/>
            <person name="Loux V."/>
            <person name="Ma L."/>
            <person name="Creno S."/>
            <person name="Bizet C."/>
            <person name="Clermont D."/>
        </authorList>
    </citation>
    <scope>NUCLEOTIDE SEQUENCE [LARGE SCALE GENOMIC DNA]</scope>
    <source>
        <strain evidence="3">CRBIP 24.76T</strain>
    </source>
</reference>
<keyword evidence="3" id="KW-1185">Reference proteome</keyword>